<organism evidence="1 2">
    <name type="scientific">Parabacteroides distasonis</name>
    <dbReference type="NCBI Taxonomy" id="823"/>
    <lineage>
        <taxon>Bacteria</taxon>
        <taxon>Pseudomonadati</taxon>
        <taxon>Bacteroidota</taxon>
        <taxon>Bacteroidia</taxon>
        <taxon>Bacteroidales</taxon>
        <taxon>Tannerellaceae</taxon>
        <taxon>Parabacteroides</taxon>
    </lineage>
</organism>
<protein>
    <submittedName>
        <fullName evidence="1">Uncharacterized protein</fullName>
    </submittedName>
</protein>
<dbReference type="EMBL" id="SRYM01000020">
    <property type="protein sequence ID" value="TGY58017.1"/>
    <property type="molecule type" value="Genomic_DNA"/>
</dbReference>
<accession>A0A4S2EQD7</accession>
<evidence type="ECO:0000313" key="2">
    <source>
        <dbReference type="Proteomes" id="UP000310032"/>
    </source>
</evidence>
<dbReference type="AlphaFoldDB" id="A0A4S2EQD7"/>
<gene>
    <name evidence="1" type="ORF">E5342_09100</name>
</gene>
<dbReference type="RefSeq" id="WP_135959240.1">
    <property type="nucleotide sequence ID" value="NZ_SRYM01000020.1"/>
</dbReference>
<comment type="caution">
    <text evidence="1">The sequence shown here is derived from an EMBL/GenBank/DDBJ whole genome shotgun (WGS) entry which is preliminary data.</text>
</comment>
<reference evidence="1 2" key="1">
    <citation type="submission" date="2019-04" db="EMBL/GenBank/DDBJ databases">
        <title>Microbes associate with the intestines of laboratory mice.</title>
        <authorList>
            <person name="Navarre W."/>
            <person name="Wong E."/>
            <person name="Huang K."/>
            <person name="Tropini C."/>
            <person name="Ng K."/>
            <person name="Yu B."/>
        </authorList>
    </citation>
    <scope>NUCLEOTIDE SEQUENCE [LARGE SCALE GENOMIC DNA]</scope>
    <source>
        <strain evidence="1 2">NM39_I3</strain>
    </source>
</reference>
<name>A0A4S2EQD7_PARDI</name>
<proteinExistence type="predicted"/>
<sequence length="206" mass="24975">MKERNKWIELMENVQIGRFEFEHWNIYYTSEGDIEEDTSPLDEIFEDGGFVNLENYGNVYKYYNPFAYDTLFIRQRYIYNRLVREYLIPETQAINIIAYYTNKTGLYEQELQKYFQHDICLNNQIKSMATSKNIIDLNEEEYEIATVLRKLLNDPDKYYSIYTEEEIIQILRNKTDYGITRLSFNMTDDYNCHSFIEEEPKMPKFT</sequence>
<evidence type="ECO:0000313" key="1">
    <source>
        <dbReference type="EMBL" id="TGY58017.1"/>
    </source>
</evidence>
<dbReference type="Proteomes" id="UP000310032">
    <property type="component" value="Unassembled WGS sequence"/>
</dbReference>